<dbReference type="InterPro" id="IPR012337">
    <property type="entry name" value="RNaseH-like_sf"/>
</dbReference>
<reference evidence="1 2" key="1">
    <citation type="journal article" date="2002" name="Genetika">
        <title>Phenogenetic characterization of a group of giant Phi KZ-like bacteriophages of Pseudomonas aeruginosa].</title>
        <authorList>
            <person name="Burkal'tseva M.V."/>
            <person name="Krylov V.N."/>
            <person name="Pleteneva E.A."/>
            <person name="Shaburova O.V."/>
            <person name="Krylov S.V."/>
            <person name="Volckaert G."/>
            <person name="Sykilinda N.N."/>
            <person name="Kurochkina L.P."/>
            <person name="Mesyanzhinov V.V."/>
        </authorList>
    </citation>
    <scope>NUCLEOTIDE SEQUENCE [LARGE SCALE GENOMIC DNA]</scope>
</reference>
<keyword evidence="2" id="KW-1185">Reference proteome</keyword>
<dbReference type="RefSeq" id="YP_418084.1">
    <property type="nucleotide sequence ID" value="NC_007623.1"/>
</dbReference>
<dbReference type="KEGG" id="vg:5176763"/>
<dbReference type="GeneID" id="5176763"/>
<proteinExistence type="predicted"/>
<accession>Q2Z130</accession>
<dbReference type="Gene3D" id="3.30.420.10">
    <property type="entry name" value="Ribonuclease H-like superfamily/Ribonuclease H"/>
    <property type="match status" value="1"/>
</dbReference>
<evidence type="ECO:0008006" key="3">
    <source>
        <dbReference type="Google" id="ProtNLM"/>
    </source>
</evidence>
<organism evidence="1 2">
    <name type="scientific">Pseudomonas phage EL</name>
    <dbReference type="NCBI Taxonomy" id="273133"/>
    <lineage>
        <taxon>Viruses</taxon>
        <taxon>Duplodnaviria</taxon>
        <taxon>Heunggongvirae</taxon>
        <taxon>Uroviricota</taxon>
        <taxon>Caudoviricetes</taxon>
        <taxon>Chimalliviridae</taxon>
        <taxon>Elvirus</taxon>
        <taxon>Elvirus EL</taxon>
    </lineage>
</organism>
<dbReference type="EMBL" id="AJ697969">
    <property type="protein sequence ID" value="CAG27145.1"/>
    <property type="molecule type" value="Genomic_DNA"/>
</dbReference>
<reference evidence="1 2" key="4">
    <citation type="journal article" date="2005" name="J. Mol. Biol.">
        <title>Genome comparison of Pseudomonas aeruginosa large phages.</title>
        <authorList>
            <person name="Hertveldt K."/>
            <person name="Lavigne R."/>
            <person name="Pleteneva E."/>
            <person name="Sernova N."/>
            <person name="Kurochkina L."/>
            <person name="Korchevskii R."/>
            <person name="Robben J."/>
            <person name="Mesyanzhinov V."/>
            <person name="Krylov V.N."/>
            <person name="Volckaert G."/>
        </authorList>
    </citation>
    <scope>NUCLEOTIDE SEQUENCE</scope>
</reference>
<sequence>MVENTSPIVAKVCKHSNYSVSRFNRGSDLTCVKITNIHEDGGRSQSFISIKDYKQPYYIVKENKRKYKQHKDYIEESWCREYKAPRAQIAFNVIKQLYGRADYKASLAEAKESPYVFGLDQTPPVHIKHQFFKKYGEHQEKEPFTVAAYDVETDMDAPGNPIMMASVTMKRKAYFAAVRSWFKEPDDATILKHLKDAEGKWLSEHLKRRQCVVQYELFDTPGQVVVACINKMHEWQPDWVASWNAEYDMTKNEEALRNEGYRLEDVYCDPSIPKEFRYYELNLGRTHKVKEDGSKMPLEPQEKWPTVRTMATWQWLDAMSFFCIKRQPSEGKLPDVSLEGAAKHVNVPGKLYTEEGAHIRPGTPQWHRYMQRKWPYLYCMYNIGDDFVIEEINEKTNDLSLSLPMLLKYSEYFNYVSQPKLVSDTLSFFARRYGFVWGSTPRKRDQSIIDKLPPLSNWIALLDTEKNADVGAQLFHGLADVYSTGRTDSSDIDVEGAYPHATLALNVGNRTTQMEVFRIQGADGNKFRQIGVNFASSAEANAIGLCHDLFRFPQLDQLKDEFERLMVETGREELLKEMQANARNRKSRINIDTEEPVQDTA</sequence>
<reference evidence="1 2" key="2">
    <citation type="journal article" date="2003" name="Res. Microbiol.">
        <title>Myoviridae bacteriophages of Pseudomonas aeruginosa: a long and complex evolutionary pathway.</title>
        <authorList>
            <person name="Krylov V.N."/>
            <person name="Pleteneva E.A."/>
            <person name="Bourkalsteva M.V."/>
            <person name="Shaburova O.V."/>
            <person name="Volckaert G."/>
            <person name="Sykilinda N.N."/>
            <person name="Kurochkina L.P."/>
            <person name="Mesyanzhinov V.V."/>
        </authorList>
    </citation>
    <scope>NUCLEOTIDE SEQUENCE [LARGE SCALE GENOMIC DNA]</scope>
</reference>
<protein>
    <recommendedName>
        <fullName evidence="3">DNA polymerase</fullName>
    </recommendedName>
</protein>
<reference evidence="1 2" key="3">
    <citation type="journal article" date="2004" name="Bioinformatics">
        <title>PHIRE, a deterministic approach to reveal regulatory elements in bacteriophage genomes.</title>
        <authorList>
            <person name="Lavigne R."/>
            <person name="Sun W.D."/>
            <person name="Volckaert G."/>
        </authorList>
    </citation>
    <scope>NUCLEOTIDE SEQUENCE [LARGE SCALE GENOMIC DNA]</scope>
</reference>
<dbReference type="OrthoDB" id="1995at10239"/>
<dbReference type="SUPFAM" id="SSF53098">
    <property type="entry name" value="Ribonuclease H-like"/>
    <property type="match status" value="1"/>
</dbReference>
<dbReference type="Proteomes" id="UP000001239">
    <property type="component" value="Segment"/>
</dbReference>
<dbReference type="InterPro" id="IPR036397">
    <property type="entry name" value="RNaseH_sf"/>
</dbReference>
<evidence type="ECO:0000313" key="2">
    <source>
        <dbReference type="Proteomes" id="UP000001239"/>
    </source>
</evidence>
<evidence type="ECO:0000313" key="1">
    <source>
        <dbReference type="EMBL" id="CAG27145.1"/>
    </source>
</evidence>
<name>Q2Z130_9CAUD</name>
<dbReference type="GO" id="GO:0003676">
    <property type="term" value="F:nucleic acid binding"/>
    <property type="evidence" value="ECO:0007669"/>
    <property type="project" value="InterPro"/>
</dbReference>